<name>A0A819AY50_9BILA</name>
<sequence length="175" mass="20238">IDPSRDVINLCEQTYSTIPRLSFMIADPKPYLSLQNESMDVALSIETRNIFDEIEAVKQFVNEITRVLTPNGYFLWCGLCDVDGSSVLIDYLTANNAFIIKEKVNITTNVLRALDIQSNSRADFIERYVQPVDQEYYRVFVGLPGTQLYDNMQQGRTEYWRVVFRKKTTTNMLVI</sequence>
<comment type="caution">
    <text evidence="2">The sequence shown here is derived from an EMBL/GenBank/DDBJ whole genome shotgun (WGS) entry which is preliminary data.</text>
</comment>
<dbReference type="SUPFAM" id="SSF53335">
    <property type="entry name" value="S-adenosyl-L-methionine-dependent methyltransferases"/>
    <property type="match status" value="1"/>
</dbReference>
<feature type="non-terminal residue" evidence="2">
    <location>
        <position position="1"/>
    </location>
</feature>
<dbReference type="EMBL" id="CAJOAY010001096">
    <property type="protein sequence ID" value="CAF3792432.1"/>
    <property type="molecule type" value="Genomic_DNA"/>
</dbReference>
<reference evidence="2" key="1">
    <citation type="submission" date="2021-02" db="EMBL/GenBank/DDBJ databases">
        <authorList>
            <person name="Nowell W R."/>
        </authorList>
    </citation>
    <scope>NUCLEOTIDE SEQUENCE</scope>
</reference>
<protein>
    <recommendedName>
        <fullName evidence="1">Methyltransferase type 11 domain-containing protein</fullName>
    </recommendedName>
</protein>
<dbReference type="Gene3D" id="3.40.50.150">
    <property type="entry name" value="Vaccinia Virus protein VP39"/>
    <property type="match status" value="1"/>
</dbReference>
<proteinExistence type="predicted"/>
<dbReference type="InterPro" id="IPR029063">
    <property type="entry name" value="SAM-dependent_MTases_sf"/>
</dbReference>
<evidence type="ECO:0000313" key="3">
    <source>
        <dbReference type="Proteomes" id="UP000663881"/>
    </source>
</evidence>
<feature type="domain" description="Methyltransferase type 11" evidence="1">
    <location>
        <begin position="1"/>
        <end position="75"/>
    </location>
</feature>
<dbReference type="InterPro" id="IPR013216">
    <property type="entry name" value="Methyltransf_11"/>
</dbReference>
<accession>A0A819AY50</accession>
<evidence type="ECO:0000313" key="2">
    <source>
        <dbReference type="EMBL" id="CAF3792432.1"/>
    </source>
</evidence>
<evidence type="ECO:0000259" key="1">
    <source>
        <dbReference type="Pfam" id="PF08241"/>
    </source>
</evidence>
<gene>
    <name evidence="2" type="ORF">OKA104_LOCUS17990</name>
</gene>
<dbReference type="Proteomes" id="UP000663881">
    <property type="component" value="Unassembled WGS sequence"/>
</dbReference>
<dbReference type="Pfam" id="PF08241">
    <property type="entry name" value="Methyltransf_11"/>
    <property type="match status" value="1"/>
</dbReference>
<organism evidence="2 3">
    <name type="scientific">Adineta steineri</name>
    <dbReference type="NCBI Taxonomy" id="433720"/>
    <lineage>
        <taxon>Eukaryota</taxon>
        <taxon>Metazoa</taxon>
        <taxon>Spiralia</taxon>
        <taxon>Gnathifera</taxon>
        <taxon>Rotifera</taxon>
        <taxon>Eurotatoria</taxon>
        <taxon>Bdelloidea</taxon>
        <taxon>Adinetida</taxon>
        <taxon>Adinetidae</taxon>
        <taxon>Adineta</taxon>
    </lineage>
</organism>
<dbReference type="GO" id="GO:0008757">
    <property type="term" value="F:S-adenosylmethionine-dependent methyltransferase activity"/>
    <property type="evidence" value="ECO:0007669"/>
    <property type="project" value="InterPro"/>
</dbReference>
<dbReference type="AlphaFoldDB" id="A0A819AY50"/>